<comment type="caution">
    <text evidence="2">The sequence shown here is derived from an EMBL/GenBank/DDBJ whole genome shotgun (WGS) entry which is preliminary data.</text>
</comment>
<dbReference type="OrthoDB" id="4918248at2759"/>
<dbReference type="Proteomes" id="UP000557566">
    <property type="component" value="Unassembled WGS sequence"/>
</dbReference>
<accession>A0A8H4PU67</accession>
<dbReference type="AlphaFoldDB" id="A0A8H4PU67"/>
<keyword evidence="3" id="KW-1185">Reference proteome</keyword>
<protein>
    <submittedName>
        <fullName evidence="2">Uncharacterized protein</fullName>
    </submittedName>
</protein>
<sequence>MCQNVRHYGCGHMKKRRTVCYKTGSRRAAAPPHPIGLVQAVLDFLFPPADAACDDMTGEVRPVRGPCPACAREQVLMPGRGKPLPQLPGPARLYREASQAKTTVGGHDLKLNKERQGTRAKELDLASPAAVTGRPWHQPKPDPFPRRVPLQPGVRDRLTKPRPTGSSSGSSTLSDRSHDTVTSRPKPCTVPTKRDSTDGGPMSALNRWRFDHLLKSRYRGSVDSDKSFVSPAARRIENGEIDVWTPPRNHKEVPNDKEVITTWI</sequence>
<evidence type="ECO:0000313" key="3">
    <source>
        <dbReference type="Proteomes" id="UP000557566"/>
    </source>
</evidence>
<evidence type="ECO:0000313" key="2">
    <source>
        <dbReference type="EMBL" id="KAF4510580.1"/>
    </source>
</evidence>
<reference evidence="2 3" key="1">
    <citation type="journal article" date="2020" name="Genome Biol. Evol.">
        <title>A new high-quality draft genome assembly of the Chinese cordyceps Ophiocordyceps sinensis.</title>
        <authorList>
            <person name="Shu R."/>
            <person name="Zhang J."/>
            <person name="Meng Q."/>
            <person name="Zhang H."/>
            <person name="Zhou G."/>
            <person name="Li M."/>
            <person name="Wu P."/>
            <person name="Zhao Y."/>
            <person name="Chen C."/>
            <person name="Qin Q."/>
        </authorList>
    </citation>
    <scope>NUCLEOTIDE SEQUENCE [LARGE SCALE GENOMIC DNA]</scope>
    <source>
        <strain evidence="2 3">IOZ07</strain>
    </source>
</reference>
<proteinExistence type="predicted"/>
<organism evidence="2 3">
    <name type="scientific">Ophiocordyceps sinensis</name>
    <dbReference type="NCBI Taxonomy" id="72228"/>
    <lineage>
        <taxon>Eukaryota</taxon>
        <taxon>Fungi</taxon>
        <taxon>Dikarya</taxon>
        <taxon>Ascomycota</taxon>
        <taxon>Pezizomycotina</taxon>
        <taxon>Sordariomycetes</taxon>
        <taxon>Hypocreomycetidae</taxon>
        <taxon>Hypocreales</taxon>
        <taxon>Ophiocordycipitaceae</taxon>
        <taxon>Ophiocordyceps</taxon>
    </lineage>
</organism>
<evidence type="ECO:0000256" key="1">
    <source>
        <dbReference type="SAM" id="MobiDB-lite"/>
    </source>
</evidence>
<feature type="compositionally biased region" description="Basic and acidic residues" evidence="1">
    <location>
        <begin position="107"/>
        <end position="124"/>
    </location>
</feature>
<gene>
    <name evidence="2" type="ORF">G6O67_002457</name>
</gene>
<dbReference type="EMBL" id="JAAVMX010000003">
    <property type="protein sequence ID" value="KAF4510580.1"/>
    <property type="molecule type" value="Genomic_DNA"/>
</dbReference>
<name>A0A8H4PU67_9HYPO</name>
<feature type="compositionally biased region" description="Low complexity" evidence="1">
    <location>
        <begin position="161"/>
        <end position="174"/>
    </location>
</feature>
<feature type="region of interest" description="Disordered" evidence="1">
    <location>
        <begin position="98"/>
        <end position="203"/>
    </location>
</feature>